<sequence>MIGMPSNQPLRWIALAITFAGAMPVLAWAQNAPMYNFYERSPYESVGLIEAQAQMIRAQAAAAVDYQIAREIAADAYDKELDNALKTVEIYFKRRAERDAHVLKNHLDEADKRRDKALRRIENNPELTGEGMSNGRALNTLKEALRESVLSFQYLEGDDPEVERLIAQFDLSLDIKSKIRLRLTNVRGETPIFSADSGRANTFDWWPFILRDEKFQPAREEIQRQLSEVQRASQLRTEIDNKTIEELENACLNLANQFLETYNRTDMAKEGIDKFRMYRAAETHLQSMMLAVQRLKNVGQADGALNIGAYDPNVDGKNLASLLAYMTRNGVEFAPPKPGDEAAYHKLFEMAKSLYVVSSRDDEDTL</sequence>
<reference evidence="2" key="1">
    <citation type="submission" date="2021-11" db="EMBL/GenBank/DDBJ databases">
        <title>Genome sequence.</title>
        <authorList>
            <person name="Sun Q."/>
        </authorList>
    </citation>
    <scope>NUCLEOTIDE SEQUENCE</scope>
    <source>
        <strain evidence="2">JC732</strain>
    </source>
</reference>
<dbReference type="AlphaFoldDB" id="A0A9X1SLD3"/>
<organism evidence="2 3">
    <name type="scientific">Blastopirellula sediminis</name>
    <dbReference type="NCBI Taxonomy" id="2894196"/>
    <lineage>
        <taxon>Bacteria</taxon>
        <taxon>Pseudomonadati</taxon>
        <taxon>Planctomycetota</taxon>
        <taxon>Planctomycetia</taxon>
        <taxon>Pirellulales</taxon>
        <taxon>Pirellulaceae</taxon>
        <taxon>Blastopirellula</taxon>
    </lineage>
</organism>
<dbReference type="EMBL" id="JAJKFT010000010">
    <property type="protein sequence ID" value="MCC9630584.1"/>
    <property type="molecule type" value="Genomic_DNA"/>
</dbReference>
<keyword evidence="1" id="KW-0175">Coiled coil</keyword>
<protein>
    <submittedName>
        <fullName evidence="2">Uncharacterized protein</fullName>
    </submittedName>
</protein>
<comment type="caution">
    <text evidence="2">The sequence shown here is derived from an EMBL/GenBank/DDBJ whole genome shotgun (WGS) entry which is preliminary data.</text>
</comment>
<gene>
    <name evidence="2" type="ORF">LOC68_19495</name>
</gene>
<dbReference type="RefSeq" id="WP_230221839.1">
    <property type="nucleotide sequence ID" value="NZ_JAJKFT010000010.1"/>
</dbReference>
<dbReference type="Proteomes" id="UP001139103">
    <property type="component" value="Unassembled WGS sequence"/>
</dbReference>
<evidence type="ECO:0000313" key="3">
    <source>
        <dbReference type="Proteomes" id="UP001139103"/>
    </source>
</evidence>
<name>A0A9X1SLD3_9BACT</name>
<feature type="coiled-coil region" evidence="1">
    <location>
        <begin position="93"/>
        <end position="120"/>
    </location>
</feature>
<evidence type="ECO:0000256" key="1">
    <source>
        <dbReference type="SAM" id="Coils"/>
    </source>
</evidence>
<proteinExistence type="predicted"/>
<accession>A0A9X1SLD3</accession>
<keyword evidence="3" id="KW-1185">Reference proteome</keyword>
<evidence type="ECO:0000313" key="2">
    <source>
        <dbReference type="EMBL" id="MCC9630584.1"/>
    </source>
</evidence>